<keyword evidence="3" id="KW-1185">Reference proteome</keyword>
<evidence type="ECO:0000313" key="4">
    <source>
        <dbReference type="Proteomes" id="UP000325313"/>
    </source>
</evidence>
<dbReference type="OrthoDB" id="2503404at2759"/>
<proteinExistence type="predicted"/>
<evidence type="ECO:0000313" key="1">
    <source>
        <dbReference type="EMBL" id="KAA1083563.1"/>
    </source>
</evidence>
<evidence type="ECO:0000313" key="2">
    <source>
        <dbReference type="EMBL" id="KAA1093954.1"/>
    </source>
</evidence>
<dbReference type="Proteomes" id="UP000324748">
    <property type="component" value="Unassembled WGS sequence"/>
</dbReference>
<reference evidence="3 4" key="1">
    <citation type="submission" date="2019-05" db="EMBL/GenBank/DDBJ databases">
        <title>Emergence of the Ug99 lineage of the wheat stem rust pathogen through somatic hybridization.</title>
        <authorList>
            <person name="Li F."/>
            <person name="Upadhyaya N.M."/>
            <person name="Sperschneider J."/>
            <person name="Matny O."/>
            <person name="Nguyen-Phuc H."/>
            <person name="Mago R."/>
            <person name="Raley C."/>
            <person name="Miller M.E."/>
            <person name="Silverstein K.A.T."/>
            <person name="Henningsen E."/>
            <person name="Hirsch C.D."/>
            <person name="Visser B."/>
            <person name="Pretorius Z.A."/>
            <person name="Steffenson B.J."/>
            <person name="Schwessinger B."/>
            <person name="Dodds P.N."/>
            <person name="Figueroa M."/>
        </authorList>
    </citation>
    <scope>NUCLEOTIDE SEQUENCE [LARGE SCALE GENOMIC DNA]</scope>
    <source>
        <strain evidence="2">21-0</strain>
        <strain evidence="1 4">Ug99</strain>
    </source>
</reference>
<dbReference type="AlphaFoldDB" id="A0A5B0NZN2"/>
<organism evidence="2 3">
    <name type="scientific">Puccinia graminis f. sp. tritici</name>
    <dbReference type="NCBI Taxonomy" id="56615"/>
    <lineage>
        <taxon>Eukaryota</taxon>
        <taxon>Fungi</taxon>
        <taxon>Dikarya</taxon>
        <taxon>Basidiomycota</taxon>
        <taxon>Pucciniomycotina</taxon>
        <taxon>Pucciniomycetes</taxon>
        <taxon>Pucciniales</taxon>
        <taxon>Pucciniaceae</taxon>
        <taxon>Puccinia</taxon>
    </lineage>
</organism>
<dbReference type="EMBL" id="VSWC01000079">
    <property type="protein sequence ID" value="KAA1093954.1"/>
    <property type="molecule type" value="Genomic_DNA"/>
</dbReference>
<evidence type="ECO:0000313" key="3">
    <source>
        <dbReference type="Proteomes" id="UP000324748"/>
    </source>
</evidence>
<protein>
    <submittedName>
        <fullName evidence="2">Uncharacterized protein</fullName>
    </submittedName>
</protein>
<sequence length="209" mass="24188">MVYPSLEEWRQNVYAHNNQRRLIPSTDHIEEQKPRVYWKPVNHIGPIPHDAICFSENKMIFSEDSVLLPRTYMIARSECPGGWDFVKSTKTLARYVIDLGHKEYKDPNTFEILCGERDAVQWVRFSSKEGATEGDAIHARAWRPVELGRDSDGRLWFIGLAPKPDILVPGRPLPCKIQDGTNYAIFFDDDSKDKKTRNFQMLVHKNLST</sequence>
<comment type="caution">
    <text evidence="2">The sequence shown here is derived from an EMBL/GenBank/DDBJ whole genome shotgun (WGS) entry which is preliminary data.</text>
</comment>
<gene>
    <name evidence="2" type="ORF">PGT21_004267</name>
    <name evidence="1" type="ORF">PGTUg99_036206</name>
</gene>
<dbReference type="Proteomes" id="UP000325313">
    <property type="component" value="Unassembled WGS sequence"/>
</dbReference>
<dbReference type="EMBL" id="VDEP01000438">
    <property type="protein sequence ID" value="KAA1083563.1"/>
    <property type="molecule type" value="Genomic_DNA"/>
</dbReference>
<accession>A0A5B0NZN2</accession>
<name>A0A5B0NZN2_PUCGR</name>